<feature type="compositionally biased region" description="Basic residues" evidence="1">
    <location>
        <begin position="127"/>
        <end position="140"/>
    </location>
</feature>
<dbReference type="Proteomes" id="UP000277580">
    <property type="component" value="Unassembled WGS sequence"/>
</dbReference>
<sequence length="167" mass="18764">MAPHHAPPTKVLSSTPLSSYQAHAFLSTFTLAANDGGAGQNEIVLTNLKRIEQALLGIYVPRPVKEDMILEEGMTDMAAPIANEEVPIEGVGEEYVEGEENGEDQMYALEDREEERNTVIPEVSATRKPKVDKKADKKARRKEEKKARAEQRKKERQDEDDDEDDEE</sequence>
<feature type="compositionally biased region" description="Acidic residues" evidence="1">
    <location>
        <begin position="158"/>
        <end position="167"/>
    </location>
</feature>
<evidence type="ECO:0000313" key="3">
    <source>
        <dbReference type="Proteomes" id="UP000277580"/>
    </source>
</evidence>
<organism evidence="2 3">
    <name type="scientific">Morchella conica CCBAS932</name>
    <dbReference type="NCBI Taxonomy" id="1392247"/>
    <lineage>
        <taxon>Eukaryota</taxon>
        <taxon>Fungi</taxon>
        <taxon>Dikarya</taxon>
        <taxon>Ascomycota</taxon>
        <taxon>Pezizomycotina</taxon>
        <taxon>Pezizomycetes</taxon>
        <taxon>Pezizales</taxon>
        <taxon>Morchellaceae</taxon>
        <taxon>Morchella</taxon>
    </lineage>
</organism>
<dbReference type="AlphaFoldDB" id="A0A3N4LGI7"/>
<protein>
    <submittedName>
        <fullName evidence="2">Uncharacterized protein</fullName>
    </submittedName>
</protein>
<accession>A0A3N4LGI7</accession>
<feature type="region of interest" description="Disordered" evidence="1">
    <location>
        <begin position="96"/>
        <end position="167"/>
    </location>
</feature>
<evidence type="ECO:0000256" key="1">
    <source>
        <dbReference type="SAM" id="MobiDB-lite"/>
    </source>
</evidence>
<gene>
    <name evidence="2" type="ORF">P167DRAFT_602209</name>
</gene>
<evidence type="ECO:0000313" key="2">
    <source>
        <dbReference type="EMBL" id="RPB17075.1"/>
    </source>
</evidence>
<feature type="compositionally biased region" description="Basic and acidic residues" evidence="1">
    <location>
        <begin position="141"/>
        <end position="157"/>
    </location>
</feature>
<reference evidence="2 3" key="1">
    <citation type="journal article" date="2018" name="Nat. Ecol. Evol.">
        <title>Pezizomycetes genomes reveal the molecular basis of ectomycorrhizal truffle lifestyle.</title>
        <authorList>
            <person name="Murat C."/>
            <person name="Payen T."/>
            <person name="Noel B."/>
            <person name="Kuo A."/>
            <person name="Morin E."/>
            <person name="Chen J."/>
            <person name="Kohler A."/>
            <person name="Krizsan K."/>
            <person name="Balestrini R."/>
            <person name="Da Silva C."/>
            <person name="Montanini B."/>
            <person name="Hainaut M."/>
            <person name="Levati E."/>
            <person name="Barry K.W."/>
            <person name="Belfiori B."/>
            <person name="Cichocki N."/>
            <person name="Clum A."/>
            <person name="Dockter R.B."/>
            <person name="Fauchery L."/>
            <person name="Guy J."/>
            <person name="Iotti M."/>
            <person name="Le Tacon F."/>
            <person name="Lindquist E.A."/>
            <person name="Lipzen A."/>
            <person name="Malagnac F."/>
            <person name="Mello A."/>
            <person name="Molinier V."/>
            <person name="Miyauchi S."/>
            <person name="Poulain J."/>
            <person name="Riccioni C."/>
            <person name="Rubini A."/>
            <person name="Sitrit Y."/>
            <person name="Splivallo R."/>
            <person name="Traeger S."/>
            <person name="Wang M."/>
            <person name="Zifcakova L."/>
            <person name="Wipf D."/>
            <person name="Zambonelli A."/>
            <person name="Paolocci F."/>
            <person name="Nowrousian M."/>
            <person name="Ottonello S."/>
            <person name="Baldrian P."/>
            <person name="Spatafora J.W."/>
            <person name="Henrissat B."/>
            <person name="Nagy L.G."/>
            <person name="Aury J.M."/>
            <person name="Wincker P."/>
            <person name="Grigoriev I.V."/>
            <person name="Bonfante P."/>
            <person name="Martin F.M."/>
        </authorList>
    </citation>
    <scope>NUCLEOTIDE SEQUENCE [LARGE SCALE GENOMIC DNA]</scope>
    <source>
        <strain evidence="2 3">CCBAS932</strain>
    </source>
</reference>
<name>A0A3N4LGI7_9PEZI</name>
<keyword evidence="3" id="KW-1185">Reference proteome</keyword>
<proteinExistence type="predicted"/>
<dbReference type="InParanoid" id="A0A3N4LGI7"/>
<dbReference type="OrthoDB" id="5403934at2759"/>
<dbReference type="EMBL" id="ML119107">
    <property type="protein sequence ID" value="RPB17075.1"/>
    <property type="molecule type" value="Genomic_DNA"/>
</dbReference>